<keyword evidence="4" id="KW-0547">Nucleotide-binding</keyword>
<dbReference type="PROSITE" id="PS50893">
    <property type="entry name" value="ABC_TRANSPORTER_2"/>
    <property type="match status" value="1"/>
</dbReference>
<keyword evidence="12" id="KW-1185">Reference proteome</keyword>
<evidence type="ECO:0000256" key="3">
    <source>
        <dbReference type="ARBA" id="ARBA00022692"/>
    </source>
</evidence>
<evidence type="ECO:0000256" key="6">
    <source>
        <dbReference type="ARBA" id="ARBA00022989"/>
    </source>
</evidence>
<accession>A0AAV2GZP9</accession>
<dbReference type="EMBL" id="CAXITT010000010">
    <property type="protein sequence ID" value="CAL1526890.1"/>
    <property type="molecule type" value="Genomic_DNA"/>
</dbReference>
<evidence type="ECO:0000259" key="9">
    <source>
        <dbReference type="PROSITE" id="PS50893"/>
    </source>
</evidence>
<dbReference type="PANTHER" id="PTHR11384">
    <property type="entry name" value="ATP-BINDING CASSETTE, SUB-FAMILY D MEMBER"/>
    <property type="match status" value="1"/>
</dbReference>
<dbReference type="SUPFAM" id="SSF52540">
    <property type="entry name" value="P-loop containing nucleoside triphosphate hydrolases"/>
    <property type="match status" value="1"/>
</dbReference>
<sequence length="614" mass="70376">MDINRGGRLLTRPSSDEAGFDLRFFKRFWKICRLLFPSFWSSSVWLTFFLLLLSLLEQVVIYFIGLVPSKYYKIFLDSDEDAFRKHLLYSVGLILAEAFILSTKSYVGSLLYITWRGSVCSALHKEYFKDILYYKLNVVEKTIDNPDQRITQDVDRMCSTFSLILVPIIITPFTTGYYFYQCWNVTSYLGPVSALLFFVVFTIINKILMSPVVKYFYLQQKREGDFRFHHMQIRTNSESAAFYRAGEVEKLKANQKLRNLLKAQGRLIRWEYALNYFINTADYLGSILSYIAISFPIFSGKYKNLEPSDLSALISQNGFYSIYLINCFTKLIDQSIQVTDVAGAAHRIGQLFEELGRLKDEQSEEHHYMHRSINSLRNNGVDVNPLSPNGTTAFTVNDLTYGLPKSCKVLCKNLTFQLSSGVNVLVTGDSGCGKTSLLRVLSGLWKSSSGDMSINVRLGPLGMLYLPQKPYFTDGTLREQITYPLQVSETVPEDNKVHQYLKLVDLTGLLERLGGLDVETDWNWYDEMSPGEMQRLSFVRLFFHRPPFAILDEATSQVSQDMEALLYRTCSELGITFMSIGHRSTVRPYHDMELRLEGNGSWSLSPLQVSSINR</sequence>
<evidence type="ECO:0000256" key="2">
    <source>
        <dbReference type="ARBA" id="ARBA00022448"/>
    </source>
</evidence>
<feature type="transmembrane region" description="Helical" evidence="8">
    <location>
        <begin position="192"/>
        <end position="217"/>
    </location>
</feature>
<dbReference type="Gene3D" id="3.40.50.300">
    <property type="entry name" value="P-loop containing nucleotide triphosphate hydrolases"/>
    <property type="match status" value="1"/>
</dbReference>
<dbReference type="Gene3D" id="1.20.1560.10">
    <property type="entry name" value="ABC transporter type 1, transmembrane domain"/>
    <property type="match status" value="1"/>
</dbReference>
<dbReference type="PANTHER" id="PTHR11384:SF59">
    <property type="entry name" value="LYSOSOMAL COBALAMIN TRANSPORTER ABCD4"/>
    <property type="match status" value="1"/>
</dbReference>
<dbReference type="CDD" id="cd03223">
    <property type="entry name" value="ABCD_peroxisomal_ALDP"/>
    <property type="match status" value="1"/>
</dbReference>
<evidence type="ECO:0000256" key="8">
    <source>
        <dbReference type="SAM" id="Phobius"/>
    </source>
</evidence>
<dbReference type="SUPFAM" id="SSF90123">
    <property type="entry name" value="ABC transporter transmembrane region"/>
    <property type="match status" value="1"/>
</dbReference>
<dbReference type="GO" id="GO:0015910">
    <property type="term" value="P:long-chain fatty acid import into peroxisome"/>
    <property type="evidence" value="ECO:0007669"/>
    <property type="project" value="TreeGrafter"/>
</dbReference>
<feature type="domain" description="ABC transmembrane type-1" evidence="10">
    <location>
        <begin position="44"/>
        <end position="315"/>
    </location>
</feature>
<evidence type="ECO:0000313" key="12">
    <source>
        <dbReference type="Proteomes" id="UP001497497"/>
    </source>
</evidence>
<dbReference type="GO" id="GO:0007031">
    <property type="term" value="P:peroxisome organization"/>
    <property type="evidence" value="ECO:0007669"/>
    <property type="project" value="TreeGrafter"/>
</dbReference>
<dbReference type="GO" id="GO:0005778">
    <property type="term" value="C:peroxisomal membrane"/>
    <property type="evidence" value="ECO:0007669"/>
    <property type="project" value="TreeGrafter"/>
</dbReference>
<dbReference type="Pfam" id="PF06472">
    <property type="entry name" value="ABC_membrane_2"/>
    <property type="match status" value="1"/>
</dbReference>
<dbReference type="InterPro" id="IPR017871">
    <property type="entry name" value="ABC_transporter-like_CS"/>
</dbReference>
<reference evidence="11 12" key="1">
    <citation type="submission" date="2024-04" db="EMBL/GenBank/DDBJ databases">
        <authorList>
            <consortium name="Genoscope - CEA"/>
            <person name="William W."/>
        </authorList>
    </citation>
    <scope>NUCLEOTIDE SEQUENCE [LARGE SCALE GENOMIC DNA]</scope>
</reference>
<organism evidence="11 12">
    <name type="scientific">Lymnaea stagnalis</name>
    <name type="common">Great pond snail</name>
    <name type="synonym">Helix stagnalis</name>
    <dbReference type="NCBI Taxonomy" id="6523"/>
    <lineage>
        <taxon>Eukaryota</taxon>
        <taxon>Metazoa</taxon>
        <taxon>Spiralia</taxon>
        <taxon>Lophotrochozoa</taxon>
        <taxon>Mollusca</taxon>
        <taxon>Gastropoda</taxon>
        <taxon>Heterobranchia</taxon>
        <taxon>Euthyneura</taxon>
        <taxon>Panpulmonata</taxon>
        <taxon>Hygrophila</taxon>
        <taxon>Lymnaeoidea</taxon>
        <taxon>Lymnaeidae</taxon>
        <taxon>Lymnaea</taxon>
    </lineage>
</organism>
<evidence type="ECO:0000256" key="1">
    <source>
        <dbReference type="ARBA" id="ARBA00008575"/>
    </source>
</evidence>
<evidence type="ECO:0000256" key="5">
    <source>
        <dbReference type="ARBA" id="ARBA00022840"/>
    </source>
</evidence>
<feature type="transmembrane region" description="Helical" evidence="8">
    <location>
        <begin position="158"/>
        <end position="180"/>
    </location>
</feature>
<dbReference type="GO" id="GO:0016887">
    <property type="term" value="F:ATP hydrolysis activity"/>
    <property type="evidence" value="ECO:0007669"/>
    <property type="project" value="InterPro"/>
</dbReference>
<comment type="similarity">
    <text evidence="1">Belongs to the ABC transporter superfamily. ABCD family. Peroxisomal fatty acyl CoA transporter (TC 3.A.1.203) subfamily.</text>
</comment>
<dbReference type="InterPro" id="IPR011527">
    <property type="entry name" value="ABC1_TM_dom"/>
</dbReference>
<dbReference type="PROSITE" id="PS00211">
    <property type="entry name" value="ABC_TRANSPORTER_1"/>
    <property type="match status" value="1"/>
</dbReference>
<comment type="caution">
    <text evidence="11">The sequence shown here is derived from an EMBL/GenBank/DDBJ whole genome shotgun (WGS) entry which is preliminary data.</text>
</comment>
<dbReference type="GO" id="GO:0006635">
    <property type="term" value="P:fatty acid beta-oxidation"/>
    <property type="evidence" value="ECO:0007669"/>
    <property type="project" value="TreeGrafter"/>
</dbReference>
<protein>
    <recommendedName>
        <fullName evidence="13">ATP-binding cassette sub-family D member 4</fullName>
    </recommendedName>
</protein>
<keyword evidence="7 8" id="KW-0472">Membrane</keyword>
<dbReference type="InterPro" id="IPR027417">
    <property type="entry name" value="P-loop_NTPase"/>
</dbReference>
<dbReference type="GO" id="GO:0140359">
    <property type="term" value="F:ABC-type transporter activity"/>
    <property type="evidence" value="ECO:0007669"/>
    <property type="project" value="InterPro"/>
</dbReference>
<evidence type="ECO:0000259" key="10">
    <source>
        <dbReference type="PROSITE" id="PS50929"/>
    </source>
</evidence>
<evidence type="ECO:0000256" key="7">
    <source>
        <dbReference type="ARBA" id="ARBA00023136"/>
    </source>
</evidence>
<feature type="transmembrane region" description="Helical" evidence="8">
    <location>
        <begin position="43"/>
        <end position="67"/>
    </location>
</feature>
<feature type="transmembrane region" description="Helical" evidence="8">
    <location>
        <begin position="276"/>
        <end position="298"/>
    </location>
</feature>
<dbReference type="AlphaFoldDB" id="A0AAV2GZP9"/>
<keyword evidence="5" id="KW-0067">ATP-binding</keyword>
<keyword evidence="6 8" id="KW-1133">Transmembrane helix</keyword>
<gene>
    <name evidence="11" type="ORF">GSLYS_00001067001</name>
</gene>
<evidence type="ECO:0000313" key="11">
    <source>
        <dbReference type="EMBL" id="CAL1526890.1"/>
    </source>
</evidence>
<dbReference type="Pfam" id="PF00005">
    <property type="entry name" value="ABC_tran"/>
    <property type="match status" value="1"/>
</dbReference>
<dbReference type="InterPro" id="IPR036640">
    <property type="entry name" value="ABC1_TM_sf"/>
</dbReference>
<dbReference type="PROSITE" id="PS50929">
    <property type="entry name" value="ABC_TM1F"/>
    <property type="match status" value="1"/>
</dbReference>
<dbReference type="Proteomes" id="UP001497497">
    <property type="component" value="Unassembled WGS sequence"/>
</dbReference>
<dbReference type="InterPro" id="IPR003593">
    <property type="entry name" value="AAA+_ATPase"/>
</dbReference>
<keyword evidence="2" id="KW-0813">Transport</keyword>
<dbReference type="GO" id="GO:0042760">
    <property type="term" value="P:very long-chain fatty acid catabolic process"/>
    <property type="evidence" value="ECO:0007669"/>
    <property type="project" value="TreeGrafter"/>
</dbReference>
<evidence type="ECO:0008006" key="13">
    <source>
        <dbReference type="Google" id="ProtNLM"/>
    </source>
</evidence>
<name>A0AAV2GZP9_LYMST</name>
<proteinExistence type="inferred from homology"/>
<dbReference type="InterPro" id="IPR003439">
    <property type="entry name" value="ABC_transporter-like_ATP-bd"/>
</dbReference>
<keyword evidence="3 8" id="KW-0812">Transmembrane</keyword>
<feature type="domain" description="ABC transporter" evidence="9">
    <location>
        <begin position="394"/>
        <end position="612"/>
    </location>
</feature>
<dbReference type="SMART" id="SM00382">
    <property type="entry name" value="AAA"/>
    <property type="match status" value="1"/>
</dbReference>
<dbReference type="InterPro" id="IPR050835">
    <property type="entry name" value="ABC_transporter_sub-D"/>
</dbReference>
<dbReference type="GO" id="GO:0005324">
    <property type="term" value="F:long-chain fatty acid transmembrane transporter activity"/>
    <property type="evidence" value="ECO:0007669"/>
    <property type="project" value="TreeGrafter"/>
</dbReference>
<dbReference type="GO" id="GO:0005524">
    <property type="term" value="F:ATP binding"/>
    <property type="evidence" value="ECO:0007669"/>
    <property type="project" value="UniProtKB-KW"/>
</dbReference>
<evidence type="ECO:0000256" key="4">
    <source>
        <dbReference type="ARBA" id="ARBA00022741"/>
    </source>
</evidence>